<dbReference type="AlphaFoldDB" id="A0AAW1WE86"/>
<reference evidence="2 3" key="1">
    <citation type="journal article" date="2023" name="G3 (Bethesda)">
        <title>A chromosome-length genome assembly and annotation of blackberry (Rubus argutus, cv. 'Hillquist').</title>
        <authorList>
            <person name="Bruna T."/>
            <person name="Aryal R."/>
            <person name="Dudchenko O."/>
            <person name="Sargent D.J."/>
            <person name="Mead D."/>
            <person name="Buti M."/>
            <person name="Cavallini A."/>
            <person name="Hytonen T."/>
            <person name="Andres J."/>
            <person name="Pham M."/>
            <person name="Weisz D."/>
            <person name="Mascagni F."/>
            <person name="Usai G."/>
            <person name="Natali L."/>
            <person name="Bassil N."/>
            <person name="Fernandez G.E."/>
            <person name="Lomsadze A."/>
            <person name="Armour M."/>
            <person name="Olukolu B."/>
            <person name="Poorten T."/>
            <person name="Britton C."/>
            <person name="Davik J."/>
            <person name="Ashrafi H."/>
            <person name="Aiden E.L."/>
            <person name="Borodovsky M."/>
            <person name="Worthington M."/>
        </authorList>
    </citation>
    <scope>NUCLEOTIDE SEQUENCE [LARGE SCALE GENOMIC DNA]</scope>
    <source>
        <strain evidence="2">PI 553951</strain>
    </source>
</reference>
<feature type="region of interest" description="Disordered" evidence="1">
    <location>
        <begin position="1"/>
        <end position="23"/>
    </location>
</feature>
<comment type="caution">
    <text evidence="2">The sequence shown here is derived from an EMBL/GenBank/DDBJ whole genome shotgun (WGS) entry which is preliminary data.</text>
</comment>
<dbReference type="Proteomes" id="UP001457282">
    <property type="component" value="Unassembled WGS sequence"/>
</dbReference>
<name>A0AAW1WE86_RUBAR</name>
<evidence type="ECO:0000313" key="3">
    <source>
        <dbReference type="Proteomes" id="UP001457282"/>
    </source>
</evidence>
<keyword evidence="3" id="KW-1185">Reference proteome</keyword>
<proteinExistence type="predicted"/>
<evidence type="ECO:0000313" key="2">
    <source>
        <dbReference type="EMBL" id="KAK9922151.1"/>
    </source>
</evidence>
<dbReference type="EMBL" id="JBEDUW010000006">
    <property type="protein sequence ID" value="KAK9922151.1"/>
    <property type="molecule type" value="Genomic_DNA"/>
</dbReference>
<gene>
    <name evidence="2" type="ORF">M0R45_030631</name>
</gene>
<protein>
    <submittedName>
        <fullName evidence="2">Uncharacterized protein</fullName>
    </submittedName>
</protein>
<accession>A0AAW1WE86</accession>
<evidence type="ECO:0000256" key="1">
    <source>
        <dbReference type="SAM" id="MobiDB-lite"/>
    </source>
</evidence>
<organism evidence="2 3">
    <name type="scientific">Rubus argutus</name>
    <name type="common">Southern blackberry</name>
    <dbReference type="NCBI Taxonomy" id="59490"/>
    <lineage>
        <taxon>Eukaryota</taxon>
        <taxon>Viridiplantae</taxon>
        <taxon>Streptophyta</taxon>
        <taxon>Embryophyta</taxon>
        <taxon>Tracheophyta</taxon>
        <taxon>Spermatophyta</taxon>
        <taxon>Magnoliopsida</taxon>
        <taxon>eudicotyledons</taxon>
        <taxon>Gunneridae</taxon>
        <taxon>Pentapetalae</taxon>
        <taxon>rosids</taxon>
        <taxon>fabids</taxon>
        <taxon>Rosales</taxon>
        <taxon>Rosaceae</taxon>
        <taxon>Rosoideae</taxon>
        <taxon>Rosoideae incertae sedis</taxon>
        <taxon>Rubus</taxon>
    </lineage>
</organism>
<sequence length="153" mass="17104">MEIQGSGAEWQFGCPDGVGDGDEKEQRRHRWFGLDGFGLLWTCTEEARAQFTDISALLLLEPVLEPPLLSDRTRRTALTSTQASHEPSFSRAKLLTSHDTQHGALALRLLPSLSPSSQKFHYHRPVSLIWTPIQVAPQPNCANRSVALPSLYW</sequence>